<dbReference type="RefSeq" id="WP_055213578.1">
    <property type="nucleotide sequence ID" value="NZ_CYXO01000002.1"/>
</dbReference>
<organism evidence="1 2">
    <name type="scientific">Dorea longicatena</name>
    <dbReference type="NCBI Taxonomy" id="88431"/>
    <lineage>
        <taxon>Bacteria</taxon>
        <taxon>Bacillati</taxon>
        <taxon>Bacillota</taxon>
        <taxon>Clostridia</taxon>
        <taxon>Lachnospirales</taxon>
        <taxon>Lachnospiraceae</taxon>
        <taxon>Dorea</taxon>
    </lineage>
</organism>
<sequence length="444" mass="50479">MTQETKGYALKLYDRELMSFNLSYDRFANLKVEVTDCDLSTKKLWPMGMSPESLENDIASWAKSRTIPKNRKFVAEILATAGLSANDSIGILDTCKGLSVNDSYWLDDGHEDLSFDDVNLFDNDLDEALSIVAYTGYSSGIKHKLGLSTEWTTNGQYPKAWRRIDNELVLYKAGSTGFMNSGMEPYSEYFASQIAERMGIKHVSYNLEMWKGKLASTCPLINTKDVSYVPFAYTTKGHMFPASMAVAHAFSRDMMDDYRDMLLFDALICNPDRHAKNFGVLRDNKTGNVLGMAPLFDHNLSLFPYDMADEFDKFEDRANTVYYPRLSNLPFIEQVGLTMSEKNHSALRKLIGFKLENHPFYPVSQDRLDALNRYLEKRTVELLKVPVVDEQELATILDDSFKQVEKPIAMLACQKEIGISDLMSLADDDREPEHIVRDDGFGRE</sequence>
<dbReference type="EMBL" id="CYXO01000002">
    <property type="protein sequence ID" value="CUM77530.1"/>
    <property type="molecule type" value="Genomic_DNA"/>
</dbReference>
<name>A0A173RHT1_9FIRM</name>
<dbReference type="Gene3D" id="1.10.1070.20">
    <property type="match status" value="1"/>
</dbReference>
<dbReference type="AlphaFoldDB" id="A0A173RHT1"/>
<evidence type="ECO:0000313" key="2">
    <source>
        <dbReference type="Proteomes" id="UP000095597"/>
    </source>
</evidence>
<reference evidence="1 2" key="1">
    <citation type="submission" date="2015-09" db="EMBL/GenBank/DDBJ databases">
        <authorList>
            <consortium name="Pathogen Informatics"/>
        </authorList>
    </citation>
    <scope>NUCLEOTIDE SEQUENCE [LARGE SCALE GENOMIC DNA]</scope>
    <source>
        <strain evidence="1 2">2789STDY5834961</strain>
    </source>
</reference>
<proteinExistence type="predicted"/>
<dbReference type="GO" id="GO:0016301">
    <property type="term" value="F:kinase activity"/>
    <property type="evidence" value="ECO:0007669"/>
    <property type="project" value="UniProtKB-KW"/>
</dbReference>
<gene>
    <name evidence="1" type="ORF">ERS852573_00484</name>
</gene>
<protein>
    <submittedName>
        <fullName evidence="1">Uncharacterized protein related to capsule biosynthesis enzymes</fullName>
    </submittedName>
</protein>
<dbReference type="Proteomes" id="UP000095597">
    <property type="component" value="Unassembled WGS sequence"/>
</dbReference>
<evidence type="ECO:0000313" key="1">
    <source>
        <dbReference type="EMBL" id="CUM77530.1"/>
    </source>
</evidence>
<accession>A0A173RHT1</accession>